<evidence type="ECO:0000313" key="2">
    <source>
        <dbReference type="EMBL" id="TCP95299.1"/>
    </source>
</evidence>
<protein>
    <submittedName>
        <fullName evidence="2">Uncharacterized protein</fullName>
    </submittedName>
</protein>
<accession>A0A4R2SXP2</accession>
<proteinExistence type="predicted"/>
<evidence type="ECO:0000313" key="3">
    <source>
        <dbReference type="Proteomes" id="UP000295504"/>
    </source>
</evidence>
<keyword evidence="3" id="KW-1185">Reference proteome</keyword>
<comment type="caution">
    <text evidence="2">The sequence shown here is derived from an EMBL/GenBank/DDBJ whole genome shotgun (WGS) entry which is preliminary data.</text>
</comment>
<dbReference type="AlphaFoldDB" id="A0A4R2SXP2"/>
<gene>
    <name evidence="2" type="ORF">EDD79_10615</name>
</gene>
<organism evidence="2 3">
    <name type="scientific">Serpentinicella alkaliphila</name>
    <dbReference type="NCBI Taxonomy" id="1734049"/>
    <lineage>
        <taxon>Bacteria</taxon>
        <taxon>Bacillati</taxon>
        <taxon>Bacillota</taxon>
        <taxon>Clostridia</taxon>
        <taxon>Peptostreptococcales</taxon>
        <taxon>Natronincolaceae</taxon>
        <taxon>Serpentinicella</taxon>
    </lineage>
</organism>
<dbReference type="Proteomes" id="UP000295504">
    <property type="component" value="Unassembled WGS sequence"/>
</dbReference>
<evidence type="ECO:0000256" key="1">
    <source>
        <dbReference type="SAM" id="Coils"/>
    </source>
</evidence>
<keyword evidence="1" id="KW-0175">Coiled coil</keyword>
<dbReference type="EMBL" id="SLYC01000061">
    <property type="protein sequence ID" value="TCP95299.1"/>
    <property type="molecule type" value="Genomic_DNA"/>
</dbReference>
<name>A0A4R2SXP2_9FIRM</name>
<sequence length="65" mass="7838">MKKRTILLLGLVAVFFVVHQEHRKNNNEEVEKCEYDEIHQKIIHLRNKAKELQHKVDNYSKNLNI</sequence>
<feature type="coiled-coil region" evidence="1">
    <location>
        <begin position="35"/>
        <end position="62"/>
    </location>
</feature>
<reference evidence="2 3" key="1">
    <citation type="submission" date="2019-03" db="EMBL/GenBank/DDBJ databases">
        <title>Genomic Encyclopedia of Type Strains, Phase IV (KMG-IV): sequencing the most valuable type-strain genomes for metagenomic binning, comparative biology and taxonomic classification.</title>
        <authorList>
            <person name="Goeker M."/>
        </authorList>
    </citation>
    <scope>NUCLEOTIDE SEQUENCE [LARGE SCALE GENOMIC DNA]</scope>
    <source>
        <strain evidence="2 3">DSM 100013</strain>
    </source>
</reference>
<dbReference type="RefSeq" id="WP_132849700.1">
    <property type="nucleotide sequence ID" value="NZ_CP058648.1"/>
</dbReference>